<dbReference type="AlphaFoldDB" id="A0A073I0E9"/>
<evidence type="ECO:0000313" key="1">
    <source>
        <dbReference type="EMBL" id="KEJ83159.1"/>
    </source>
</evidence>
<name>A0A073I0E9_9SPIT</name>
<sequence length="162" mass="18731">MKELPFPDQVLKQVVAPKDDKEIISAAFSWVVLRGPRTRLNHFKTLILKEMEELGLEESVVGGVQPRGASMEDKFGKVLLQIENNLFSFFCKMLEDNPTIPFTLLTKVMRMLSQPITIQFKRGFETHIRQQLNEMVKNNDPRETPSESKNLYLEIVQIIKNL</sequence>
<dbReference type="EMBL" id="ARYC01000108">
    <property type="protein sequence ID" value="KEJ83159.1"/>
    <property type="molecule type" value="Genomic_DNA"/>
</dbReference>
<protein>
    <submittedName>
        <fullName evidence="1">Uncharacterized protein</fullName>
    </submittedName>
</protein>
<dbReference type="Proteomes" id="UP000053232">
    <property type="component" value="Unassembled WGS sequence"/>
</dbReference>
<gene>
    <name evidence="1" type="ORF">OXYTRIMIC_015</name>
</gene>
<proteinExistence type="predicted"/>
<reference evidence="2" key="1">
    <citation type="journal article" date="2014" name="Cell">
        <title>The Architecture of a Scrambled Genome Reveals Massive Levels of Genomic Rearrangement during Development.</title>
        <authorList>
            <person name="Chen X."/>
            <person name="Bracht J.R."/>
            <person name="Goldman A.D."/>
            <person name="Dolzhenko E."/>
            <person name="Clay D.M."/>
            <person name="Swart E.C."/>
            <person name="Perlman D.H."/>
            <person name="Doak T.G."/>
            <person name="Stuart A."/>
            <person name="Amemiya C.T."/>
            <person name="Sebra R.P."/>
            <person name="Landweber L.F."/>
        </authorList>
    </citation>
    <scope>NUCLEOTIDE SEQUENCE [LARGE SCALE GENOMIC DNA]</scope>
    <source>
        <strain evidence="2">JRB310</strain>
    </source>
</reference>
<keyword evidence="2" id="KW-1185">Reference proteome</keyword>
<organism evidence="1 2">
    <name type="scientific">Oxytricha trifallax</name>
    <dbReference type="NCBI Taxonomy" id="1172189"/>
    <lineage>
        <taxon>Eukaryota</taxon>
        <taxon>Sar</taxon>
        <taxon>Alveolata</taxon>
        <taxon>Ciliophora</taxon>
        <taxon>Intramacronucleata</taxon>
        <taxon>Spirotrichea</taxon>
        <taxon>Stichotrichia</taxon>
        <taxon>Sporadotrichida</taxon>
        <taxon>Oxytrichidae</taxon>
        <taxon>Oxytrichinae</taxon>
        <taxon>Oxytricha</taxon>
    </lineage>
</organism>
<accession>A0A073I0E9</accession>
<evidence type="ECO:0000313" key="2">
    <source>
        <dbReference type="Proteomes" id="UP000053232"/>
    </source>
</evidence>
<comment type="caution">
    <text evidence="1">The sequence shown here is derived from an EMBL/GenBank/DDBJ whole genome shotgun (WGS) entry which is preliminary data.</text>
</comment>